<accession>A0A7K1UFH8</accession>
<sequence>MSSPALAMVLAAAVFHAVWNLAAKTAKGDTTIFVWLYYSLGCIFTLPVGIAYAAHTGASYGWELPLASFITALLHISYARCCCRPGTAKQIWVWSIRWPAASARC</sequence>
<organism evidence="2 3">
    <name type="scientific">Nesterenkonia alkaliphila</name>
    <dbReference type="NCBI Taxonomy" id="1463631"/>
    <lineage>
        <taxon>Bacteria</taxon>
        <taxon>Bacillati</taxon>
        <taxon>Actinomycetota</taxon>
        <taxon>Actinomycetes</taxon>
        <taxon>Micrococcales</taxon>
        <taxon>Micrococcaceae</taxon>
        <taxon>Nesterenkonia</taxon>
    </lineage>
</organism>
<evidence type="ECO:0000256" key="1">
    <source>
        <dbReference type="SAM" id="Phobius"/>
    </source>
</evidence>
<dbReference type="OrthoDB" id="9783707at2"/>
<dbReference type="RefSeq" id="WP_157321010.1">
    <property type="nucleotide sequence ID" value="NZ_BMFX01000024.1"/>
</dbReference>
<evidence type="ECO:0000313" key="2">
    <source>
        <dbReference type="EMBL" id="MVT25217.1"/>
    </source>
</evidence>
<feature type="transmembrane region" description="Helical" evidence="1">
    <location>
        <begin position="60"/>
        <end position="78"/>
    </location>
</feature>
<dbReference type="EMBL" id="WRPM01000017">
    <property type="protein sequence ID" value="MVT25217.1"/>
    <property type="molecule type" value="Genomic_DNA"/>
</dbReference>
<comment type="caution">
    <text evidence="2">The sequence shown here is derived from an EMBL/GenBank/DDBJ whole genome shotgun (WGS) entry which is preliminary data.</text>
</comment>
<keyword evidence="1" id="KW-0472">Membrane</keyword>
<protein>
    <recommendedName>
        <fullName evidence="4">EamA family transporter</fullName>
    </recommendedName>
</protein>
<keyword evidence="1" id="KW-0812">Transmembrane</keyword>
<name>A0A7K1UFH8_9MICC</name>
<evidence type="ECO:0000313" key="3">
    <source>
        <dbReference type="Proteomes" id="UP000460157"/>
    </source>
</evidence>
<dbReference type="Proteomes" id="UP000460157">
    <property type="component" value="Unassembled WGS sequence"/>
</dbReference>
<evidence type="ECO:0008006" key="4">
    <source>
        <dbReference type="Google" id="ProtNLM"/>
    </source>
</evidence>
<proteinExistence type="predicted"/>
<gene>
    <name evidence="2" type="ORF">GNZ21_02370</name>
</gene>
<reference evidence="2 3" key="1">
    <citation type="submission" date="2019-12" db="EMBL/GenBank/DDBJ databases">
        <title>Nesterenkonia muleiensis sp. nov., a novel actinobacterium isolated from sap of Populus euphratica.</title>
        <authorList>
            <person name="Wang R."/>
        </authorList>
    </citation>
    <scope>NUCLEOTIDE SEQUENCE [LARGE SCALE GENOMIC DNA]</scope>
    <source>
        <strain evidence="2 3">F10</strain>
    </source>
</reference>
<keyword evidence="1" id="KW-1133">Transmembrane helix</keyword>
<feature type="transmembrane region" description="Helical" evidence="1">
    <location>
        <begin position="33"/>
        <end position="53"/>
    </location>
</feature>
<keyword evidence="3" id="KW-1185">Reference proteome</keyword>
<dbReference type="AlphaFoldDB" id="A0A7K1UFH8"/>